<dbReference type="GO" id="GO:0016020">
    <property type="term" value="C:membrane"/>
    <property type="evidence" value="ECO:0007669"/>
    <property type="project" value="InterPro"/>
</dbReference>
<evidence type="ECO:0000256" key="3">
    <source>
        <dbReference type="ARBA" id="ARBA00007658"/>
    </source>
</evidence>
<keyword evidence="14" id="KW-0812">Transmembrane</keyword>
<keyword evidence="14" id="KW-0472">Membrane</keyword>
<evidence type="ECO:0000256" key="13">
    <source>
        <dbReference type="SAM" id="MobiDB-lite"/>
    </source>
</evidence>
<evidence type="ECO:0000256" key="8">
    <source>
        <dbReference type="ARBA" id="ARBA00047669"/>
    </source>
</evidence>
<keyword evidence="4 10" id="KW-0479">Metal-binding</keyword>
<feature type="disulfide bond" evidence="11">
    <location>
        <begin position="393"/>
        <end position="441"/>
    </location>
</feature>
<dbReference type="PANTHER" id="PTHR11742">
    <property type="entry name" value="MANNOSYL-OLIGOSACCHARIDE ALPHA-1,2-MANNOSIDASE-RELATED"/>
    <property type="match status" value="1"/>
</dbReference>
<feature type="compositionally biased region" description="Pro residues" evidence="13">
    <location>
        <begin position="508"/>
        <end position="522"/>
    </location>
</feature>
<feature type="region of interest" description="Disordered" evidence="13">
    <location>
        <begin position="498"/>
        <end position="530"/>
    </location>
</feature>
<dbReference type="InterPro" id="IPR012341">
    <property type="entry name" value="6hp_glycosidase-like_sf"/>
</dbReference>
<dbReference type="PANTHER" id="PTHR11742:SF55">
    <property type="entry name" value="ENDOPLASMIC RETICULUM MANNOSYL-OLIGOSACCHARIDE 1,2-ALPHA-MANNOSIDASE"/>
    <property type="match status" value="1"/>
</dbReference>
<dbReference type="GO" id="GO:0005975">
    <property type="term" value="P:carbohydrate metabolic process"/>
    <property type="evidence" value="ECO:0007669"/>
    <property type="project" value="InterPro"/>
</dbReference>
<dbReference type="PRINTS" id="PR00747">
    <property type="entry name" value="GLYHDRLASE47"/>
</dbReference>
<dbReference type="GO" id="GO:0005509">
    <property type="term" value="F:calcium ion binding"/>
    <property type="evidence" value="ECO:0007669"/>
    <property type="project" value="InterPro"/>
</dbReference>
<comment type="catalytic activity">
    <reaction evidence="8">
        <text>N(4)-(alpha-D-Man-(1-&gt;2)-alpha-D-Man-(1-&gt;2)-alpha-D-Man-(1-&gt;3)-[alpha-D-Man-(1-&gt;3)-[alpha-D-Man-(1-&gt;2)-alpha-D-Man-(1-&gt;6)]-alpha-D-Man-(1-&gt;6)]-beta-D-Man-(1-&gt;4)-beta-D-GlcNAc-(1-&gt;4)-beta-D-GlcNAc)-L-asparaginyl-[protein] (N-glucan mannose isomer 8A1,2,3B1,3) + 3 H2O = N(4)-(alpha-D-Man-(1-&gt;3)-[alpha-D-Man-(1-&gt;3)-[alpha-D-Man-(1-&gt;6)]-alpha-D-Man-(1-&gt;6)]-beta-D-Man-(1-&gt;4)-beta-D-GlcNAc-(1-&gt;4)-beta-D-GlcNAc)-L-asparaginyl-[protein] (N-glucan mannose isomer 5A1,2) + 3 beta-D-mannose</text>
        <dbReference type="Rhea" id="RHEA:56028"/>
        <dbReference type="Rhea" id="RHEA-COMP:14358"/>
        <dbReference type="Rhea" id="RHEA-COMP:14367"/>
        <dbReference type="ChEBI" id="CHEBI:15377"/>
        <dbReference type="ChEBI" id="CHEBI:28563"/>
        <dbReference type="ChEBI" id="CHEBI:59087"/>
        <dbReference type="ChEBI" id="CHEBI:60628"/>
        <dbReference type="EC" id="3.2.1.113"/>
    </reaction>
</comment>
<evidence type="ECO:0000256" key="6">
    <source>
        <dbReference type="ARBA" id="ARBA00022837"/>
    </source>
</evidence>
<reference evidence="15 16" key="1">
    <citation type="journal article" date="2017" name="Mol. Ecol.">
        <title>Comparative and population genomic landscape of Phellinus noxius: A hypervariable fungus causing root rot in trees.</title>
        <authorList>
            <person name="Chung C.L."/>
            <person name="Lee T.J."/>
            <person name="Akiba M."/>
            <person name="Lee H.H."/>
            <person name="Kuo T.H."/>
            <person name="Liu D."/>
            <person name="Ke H.M."/>
            <person name="Yokoi T."/>
            <person name="Roa M.B."/>
            <person name="Lu M.J."/>
            <person name="Chang Y.Y."/>
            <person name="Ann P.J."/>
            <person name="Tsai J.N."/>
            <person name="Chen C.Y."/>
            <person name="Tzean S.S."/>
            <person name="Ota Y."/>
            <person name="Hattori T."/>
            <person name="Sahashi N."/>
            <person name="Liou R.F."/>
            <person name="Kikuchi T."/>
            <person name="Tsai I.J."/>
        </authorList>
    </citation>
    <scope>NUCLEOTIDE SEQUENCE [LARGE SCALE GENOMIC DNA]</scope>
    <source>
        <strain evidence="15 16">FFPRI411160</strain>
    </source>
</reference>
<dbReference type="GO" id="GO:0005783">
    <property type="term" value="C:endoplasmic reticulum"/>
    <property type="evidence" value="ECO:0007669"/>
    <property type="project" value="TreeGrafter"/>
</dbReference>
<comment type="caution">
    <text evidence="15">The sequence shown here is derived from an EMBL/GenBank/DDBJ whole genome shotgun (WGS) entry which is preliminary data.</text>
</comment>
<dbReference type="Gene3D" id="1.50.10.10">
    <property type="match status" value="2"/>
</dbReference>
<evidence type="ECO:0000256" key="11">
    <source>
        <dbReference type="PIRSR" id="PIRSR601382-3"/>
    </source>
</evidence>
<keyword evidence="7 11" id="KW-1015">Disulfide bond</keyword>
<keyword evidence="14" id="KW-1133">Transmembrane helix</keyword>
<dbReference type="EMBL" id="NBII01000004">
    <property type="protein sequence ID" value="PAV20158.1"/>
    <property type="molecule type" value="Genomic_DNA"/>
</dbReference>
<evidence type="ECO:0000256" key="7">
    <source>
        <dbReference type="ARBA" id="ARBA00023157"/>
    </source>
</evidence>
<sequence>MLPNYHGPDRAGVGWRALAVDNDTPFKRLFSFLRIKPLRSRAGVFVVLGILSLFWFITVQFGPPSFFTDTFPPPPPPGRPPPFNPIDDHVHFIPDFEKEDFGPEGWADRAAMVKEAFVHAYHGYETHAIPQDELLPLTNRSVNNFNGWAVTMVDSLDTMYLMGLDKEFKRGLDLVKQTAYAKHNKSIPFFETTIRYLGGLLSAYGLSHDPILLKAADELGAAMMPVFNTTSGFPKFSVVPAMNSSSGNAWSGSGSGWLAEIASCMMEYKYLAKVTGKKEYYDVANTIMQNLYEADLSKYPDGLLPSLWNLQTGQPINDQITIGAMADSAYEYLLKQYLLTNKTEQASLDLYLRTMRGIMDHALFLSPTRSFLYVTDFSAKSGDPSRKFEHLSCFLPGLLALGVDQLPKSAFIPFSETVNPDGTPSELERHQWAAVGLGIGCSVVYQDMPTRLGADEVVIISAMDMERERIKQERIAEAERAKEEGRKKAEEAKLIQGRDEVIEKRSPPYSPPPRPEARPPISPKFTVNQTEEDEKLRWGNVIRGWKDGSYDGDTNTWLDDEGHIFGNMWRPSKKKMKGPIPGVRDPPLPYNSNTDFGRDYRSRNPVYVLRPETIESYFILWRTTGNEIWRERGWSAFKAIEYQLRTPSGYATLKNVFQESKNARLGDSMPSFFLAETLKYLYLLFSDDSLIPLDKYVFNTEAHPFPVFEWTKEEKEKFEISH</sequence>
<keyword evidence="5 12" id="KW-0378">Hydrolase</keyword>
<evidence type="ECO:0000313" key="15">
    <source>
        <dbReference type="EMBL" id="PAV20158.1"/>
    </source>
</evidence>
<dbReference type="InterPro" id="IPR001382">
    <property type="entry name" value="Glyco_hydro_47"/>
</dbReference>
<evidence type="ECO:0000256" key="9">
    <source>
        <dbReference type="ARBA" id="ARBA00048605"/>
    </source>
</evidence>
<dbReference type="Pfam" id="PF01532">
    <property type="entry name" value="Glyco_hydro_47"/>
    <property type="match status" value="1"/>
</dbReference>
<dbReference type="STRING" id="2282107.A0A286UKS2"/>
<accession>A0A286UKS2</accession>
<protein>
    <recommendedName>
        <fullName evidence="12">alpha-1,2-Mannosidase</fullName>
        <ecNumber evidence="12">3.2.1.-</ecNumber>
    </recommendedName>
</protein>
<keyword evidence="16" id="KW-1185">Reference proteome</keyword>
<dbReference type="SUPFAM" id="SSF48225">
    <property type="entry name" value="Seven-hairpin glycosidases"/>
    <property type="match status" value="1"/>
</dbReference>
<keyword evidence="6 10" id="KW-0106">Calcium</keyword>
<dbReference type="InterPro" id="IPR036026">
    <property type="entry name" value="Seven-hairpin_glycosidases"/>
</dbReference>
<evidence type="ECO:0000256" key="1">
    <source>
        <dbReference type="ARBA" id="ARBA00001913"/>
    </source>
</evidence>
<evidence type="ECO:0000256" key="10">
    <source>
        <dbReference type="PIRSR" id="PIRSR601382-2"/>
    </source>
</evidence>
<evidence type="ECO:0000256" key="4">
    <source>
        <dbReference type="ARBA" id="ARBA00022723"/>
    </source>
</evidence>
<keyword evidence="12" id="KW-0326">Glycosidase</keyword>
<dbReference type="EC" id="3.2.1.-" evidence="12"/>
<proteinExistence type="inferred from homology"/>
<comment type="similarity">
    <text evidence="3 12">Belongs to the glycosyl hydrolase 47 family.</text>
</comment>
<feature type="transmembrane region" description="Helical" evidence="14">
    <location>
        <begin position="42"/>
        <end position="62"/>
    </location>
</feature>
<comment type="cofactor">
    <cofactor evidence="1 10">
        <name>Ca(2+)</name>
        <dbReference type="ChEBI" id="CHEBI:29108"/>
    </cofactor>
</comment>
<evidence type="ECO:0000256" key="5">
    <source>
        <dbReference type="ARBA" id="ARBA00022801"/>
    </source>
</evidence>
<name>A0A286UKS2_9AGAM</name>
<organism evidence="15 16">
    <name type="scientific">Pyrrhoderma noxium</name>
    <dbReference type="NCBI Taxonomy" id="2282107"/>
    <lineage>
        <taxon>Eukaryota</taxon>
        <taxon>Fungi</taxon>
        <taxon>Dikarya</taxon>
        <taxon>Basidiomycota</taxon>
        <taxon>Agaricomycotina</taxon>
        <taxon>Agaricomycetes</taxon>
        <taxon>Hymenochaetales</taxon>
        <taxon>Hymenochaetaceae</taxon>
        <taxon>Pyrrhoderma</taxon>
    </lineage>
</organism>
<evidence type="ECO:0000256" key="12">
    <source>
        <dbReference type="RuleBase" id="RU361193"/>
    </source>
</evidence>
<dbReference type="InterPro" id="IPR050749">
    <property type="entry name" value="Glycosyl_Hydrolase_47"/>
</dbReference>
<evidence type="ECO:0000256" key="14">
    <source>
        <dbReference type="SAM" id="Phobius"/>
    </source>
</evidence>
<dbReference type="GO" id="GO:0036503">
    <property type="term" value="P:ERAD pathway"/>
    <property type="evidence" value="ECO:0007669"/>
    <property type="project" value="UniProtKB-ARBA"/>
</dbReference>
<comment type="catalytic activity">
    <reaction evidence="9">
        <text>N(4)-(alpha-D-Man-(1-&gt;2)-alpha-D-Man-(1-&gt;2)-alpha-D-Man-(1-&gt;3)-[alpha-D-Man-(1-&gt;2)-alpha-D-Man-(1-&gt;3)-[alpha-D-Man-(1-&gt;2)-alpha-D-Man-(1-&gt;6)]-alpha-D-Man-(1-&gt;6)]-beta-D-Man-(1-&gt;4)-beta-D-GlcNAc-(1-&gt;4)-beta-D-GlcNAc)-L-asparaginyl-[protein] (N-glucan mannose isomer 9A1,2,3B1,2,3) + 4 H2O = N(4)-(alpha-D-Man-(1-&gt;3)-[alpha-D-Man-(1-&gt;3)-[alpha-D-Man-(1-&gt;6)]-alpha-D-Man-(1-&gt;6)]-beta-D-Man-(1-&gt;4)-beta-D-GlcNAc-(1-&gt;4)-beta-D-GlcNAc)-L-asparaginyl-[protein] (N-glucan mannose isomer 5A1,2) + 4 beta-D-mannose</text>
        <dbReference type="Rhea" id="RHEA:56008"/>
        <dbReference type="Rhea" id="RHEA-COMP:14356"/>
        <dbReference type="Rhea" id="RHEA-COMP:14367"/>
        <dbReference type="ChEBI" id="CHEBI:15377"/>
        <dbReference type="ChEBI" id="CHEBI:28563"/>
        <dbReference type="ChEBI" id="CHEBI:59087"/>
        <dbReference type="ChEBI" id="CHEBI:139493"/>
        <dbReference type="EC" id="3.2.1.113"/>
    </reaction>
</comment>
<dbReference type="Proteomes" id="UP000217199">
    <property type="component" value="Unassembled WGS sequence"/>
</dbReference>
<feature type="binding site" evidence="10">
    <location>
        <position position="700"/>
    </location>
    <ligand>
        <name>Ca(2+)</name>
        <dbReference type="ChEBI" id="CHEBI:29108"/>
    </ligand>
</feature>
<evidence type="ECO:0000256" key="2">
    <source>
        <dbReference type="ARBA" id="ARBA00004922"/>
    </source>
</evidence>
<dbReference type="InParanoid" id="A0A286UKS2"/>
<dbReference type="OrthoDB" id="8118055at2759"/>
<feature type="region of interest" description="Disordered" evidence="13">
    <location>
        <begin position="575"/>
        <end position="595"/>
    </location>
</feature>
<comment type="pathway">
    <text evidence="2">Protein modification; protein glycosylation.</text>
</comment>
<gene>
    <name evidence="15" type="ORF">PNOK_0509200</name>
</gene>
<dbReference type="GO" id="GO:0004571">
    <property type="term" value="F:mannosyl-oligosaccharide 1,2-alpha-mannosidase activity"/>
    <property type="evidence" value="ECO:0007669"/>
    <property type="project" value="UniProtKB-EC"/>
</dbReference>
<dbReference type="AlphaFoldDB" id="A0A286UKS2"/>
<evidence type="ECO:0000313" key="16">
    <source>
        <dbReference type="Proteomes" id="UP000217199"/>
    </source>
</evidence>